<reference evidence="2" key="1">
    <citation type="submission" date="2021-06" db="EMBL/GenBank/DDBJ databases">
        <title>Parelaphostrongylus tenuis whole genome reference sequence.</title>
        <authorList>
            <person name="Garwood T.J."/>
            <person name="Larsen P.A."/>
            <person name="Fountain-Jones N.M."/>
            <person name="Garbe J.R."/>
            <person name="Macchietto M.G."/>
            <person name="Kania S.A."/>
            <person name="Gerhold R.W."/>
            <person name="Richards J.E."/>
            <person name="Wolf T.M."/>
        </authorList>
    </citation>
    <scope>NUCLEOTIDE SEQUENCE</scope>
    <source>
        <strain evidence="2">MNPRO001-30</strain>
        <tissue evidence="2">Meninges</tissue>
    </source>
</reference>
<keyword evidence="3" id="KW-1185">Reference proteome</keyword>
<gene>
    <name evidence="2" type="ORF">KIN20_027557</name>
</gene>
<dbReference type="EMBL" id="JAHQIW010005661">
    <property type="protein sequence ID" value="KAJ1366794.1"/>
    <property type="molecule type" value="Genomic_DNA"/>
</dbReference>
<comment type="caution">
    <text evidence="2">The sequence shown here is derived from an EMBL/GenBank/DDBJ whole genome shotgun (WGS) entry which is preliminary data.</text>
</comment>
<organism evidence="2 3">
    <name type="scientific">Parelaphostrongylus tenuis</name>
    <name type="common">Meningeal worm</name>
    <dbReference type="NCBI Taxonomy" id="148309"/>
    <lineage>
        <taxon>Eukaryota</taxon>
        <taxon>Metazoa</taxon>
        <taxon>Ecdysozoa</taxon>
        <taxon>Nematoda</taxon>
        <taxon>Chromadorea</taxon>
        <taxon>Rhabditida</taxon>
        <taxon>Rhabditina</taxon>
        <taxon>Rhabditomorpha</taxon>
        <taxon>Strongyloidea</taxon>
        <taxon>Metastrongylidae</taxon>
        <taxon>Parelaphostrongylus</taxon>
    </lineage>
</organism>
<feature type="region of interest" description="Disordered" evidence="1">
    <location>
        <begin position="31"/>
        <end position="53"/>
    </location>
</feature>
<evidence type="ECO:0000313" key="3">
    <source>
        <dbReference type="Proteomes" id="UP001196413"/>
    </source>
</evidence>
<protein>
    <submittedName>
        <fullName evidence="2">Uncharacterized protein</fullName>
    </submittedName>
</protein>
<accession>A0AAD5R026</accession>
<name>A0AAD5R026_PARTN</name>
<dbReference type="Proteomes" id="UP001196413">
    <property type="component" value="Unassembled WGS sequence"/>
</dbReference>
<proteinExistence type="predicted"/>
<evidence type="ECO:0000256" key="1">
    <source>
        <dbReference type="SAM" id="MobiDB-lite"/>
    </source>
</evidence>
<dbReference type="AlphaFoldDB" id="A0AAD5R026"/>
<evidence type="ECO:0000313" key="2">
    <source>
        <dbReference type="EMBL" id="KAJ1366794.1"/>
    </source>
</evidence>
<sequence>MLMDGGEEEEGVGQLGMWLVPVDELGGQLGHNKEIHLRTKRKRPNEKKKERITRQEKFTPFYWNVK</sequence>